<dbReference type="InterPro" id="IPR029033">
    <property type="entry name" value="His_PPase_superfam"/>
</dbReference>
<dbReference type="SUPFAM" id="SSF53254">
    <property type="entry name" value="Phosphoglycerate mutase-like"/>
    <property type="match status" value="1"/>
</dbReference>
<dbReference type="RefSeq" id="WP_267848378.1">
    <property type="nucleotide sequence ID" value="NZ_JAPMXC010000005.1"/>
</dbReference>
<dbReference type="Proteomes" id="UP001082899">
    <property type="component" value="Unassembled WGS sequence"/>
</dbReference>
<evidence type="ECO:0000313" key="1">
    <source>
        <dbReference type="EMBL" id="MCY0388485.1"/>
    </source>
</evidence>
<proteinExistence type="predicted"/>
<reference evidence="1" key="1">
    <citation type="submission" date="2022-11" db="EMBL/GenBank/DDBJ databases">
        <title>Robbsia betulipollinis sp. nov., isolated from pollen of birch (Betula pendula).</title>
        <authorList>
            <person name="Shi H."/>
            <person name="Ambika Manirajan B."/>
            <person name="Ratering S."/>
            <person name="Geissler-Plaum R."/>
            <person name="Schnell S."/>
        </authorList>
    </citation>
    <scope>NUCLEOTIDE SEQUENCE</scope>
    <source>
        <strain evidence="1">Bb-Pol-6</strain>
    </source>
</reference>
<keyword evidence="2" id="KW-1185">Reference proteome</keyword>
<dbReference type="SMART" id="SM00855">
    <property type="entry name" value="PGAM"/>
    <property type="match status" value="1"/>
</dbReference>
<evidence type="ECO:0000313" key="2">
    <source>
        <dbReference type="Proteomes" id="UP001082899"/>
    </source>
</evidence>
<organism evidence="1 2">
    <name type="scientific">Robbsia betulipollinis</name>
    <dbReference type="NCBI Taxonomy" id="2981849"/>
    <lineage>
        <taxon>Bacteria</taxon>
        <taxon>Pseudomonadati</taxon>
        <taxon>Pseudomonadota</taxon>
        <taxon>Betaproteobacteria</taxon>
        <taxon>Burkholderiales</taxon>
        <taxon>Burkholderiaceae</taxon>
        <taxon>Robbsia</taxon>
    </lineage>
</organism>
<protein>
    <submittedName>
        <fullName evidence="1">Histidine phosphatase family protein</fullName>
    </submittedName>
</protein>
<dbReference type="Gene3D" id="3.40.50.1240">
    <property type="entry name" value="Phosphoglycerate mutase-like"/>
    <property type="match status" value="1"/>
</dbReference>
<dbReference type="CDD" id="cd07067">
    <property type="entry name" value="HP_PGM_like"/>
    <property type="match status" value="1"/>
</dbReference>
<accession>A0ABT3ZQI9</accession>
<dbReference type="EMBL" id="JAPMXC010000005">
    <property type="protein sequence ID" value="MCY0388485.1"/>
    <property type="molecule type" value="Genomic_DNA"/>
</dbReference>
<comment type="caution">
    <text evidence="1">The sequence shown here is derived from an EMBL/GenBank/DDBJ whole genome shotgun (WGS) entry which is preliminary data.</text>
</comment>
<sequence length="159" mass="17363">MQLILWRHAQAEDSTNASGDPRHRDLARELTLTGEKQARRTAEWLRPRLPAGSVVLVSPAIRTVQTAQQLTSEFERLATLAPDTEPAAVLEAVDWARGGERVVVVVGHQPTLGRVAGLLLTGQDQDMSVRKSAAWWFQSGFNDRGGRASLRAVFDAALG</sequence>
<dbReference type="Pfam" id="PF00300">
    <property type="entry name" value="His_Phos_1"/>
    <property type="match status" value="1"/>
</dbReference>
<dbReference type="InterPro" id="IPR013078">
    <property type="entry name" value="His_Pase_superF_clade-1"/>
</dbReference>
<name>A0ABT3ZQI9_9BURK</name>
<gene>
    <name evidence="1" type="ORF">OVY01_14920</name>
</gene>